<protein>
    <submittedName>
        <fullName evidence="1">Uncharacterized protein</fullName>
    </submittedName>
</protein>
<dbReference type="RefSeq" id="WP_203225621.1">
    <property type="nucleotide sequence ID" value="NZ_CP008746.1"/>
</dbReference>
<evidence type="ECO:0000313" key="2">
    <source>
        <dbReference type="Proteomes" id="UP000035331"/>
    </source>
</evidence>
<reference evidence="1 2" key="2">
    <citation type="journal article" date="2015" name="Stand. Genomic Sci.">
        <title>The complete genome sequence of the rumen methanogen Methanosarcina barkeri CM1.</title>
        <authorList>
            <person name="Lambie S.C."/>
            <person name="Kelly W.J."/>
            <person name="Leahy S.C."/>
            <person name="Li D."/>
            <person name="Reilly K."/>
            <person name="McAllister T.A."/>
            <person name="Valle E.R."/>
            <person name="Attwood G.T."/>
            <person name="Altermann E."/>
        </authorList>
    </citation>
    <scope>NUCLEOTIDE SEQUENCE [LARGE SCALE GENOMIC DNA]</scope>
    <source>
        <strain evidence="1 2">CM1</strain>
    </source>
</reference>
<dbReference type="EMBL" id="CP008746">
    <property type="protein sequence ID" value="AKJ40250.1"/>
    <property type="molecule type" value="Genomic_DNA"/>
</dbReference>
<gene>
    <name evidence="1" type="ORF">MCM1_3263</name>
</gene>
<sequence>MKRLSLFLILFTFILLILAPTLATALFTPEAAEIPYQINNSDRIVIGTVSEIDVADYYTNNTITVKEWLYNPLPTKTIIVRTNIGANASTEDEAEFAKNESVLLMLKDQRPDKGVFYMSLGFLGKHPATDRDAVIKELKAQGKWSENQIENKTDETEIIENIETVGEKKESSNQTQKSNPTPFMSHVSVIAVMIGAIIYPTFRTIFSHIIFFVFFSHQSQHFNCFFIQI</sequence>
<organism evidence="1 2">
    <name type="scientific">Methanosarcina barkeri CM1</name>
    <dbReference type="NCBI Taxonomy" id="796385"/>
    <lineage>
        <taxon>Archaea</taxon>
        <taxon>Methanobacteriati</taxon>
        <taxon>Methanobacteriota</taxon>
        <taxon>Stenosarchaea group</taxon>
        <taxon>Methanomicrobia</taxon>
        <taxon>Methanosarcinales</taxon>
        <taxon>Methanosarcinaceae</taxon>
        <taxon>Methanosarcina</taxon>
    </lineage>
</organism>
<name>A0A0G3CHQ3_METBA</name>
<accession>A0A0G3CHQ3</accession>
<evidence type="ECO:0000313" key="1">
    <source>
        <dbReference type="EMBL" id="AKJ40250.1"/>
    </source>
</evidence>
<dbReference type="Proteomes" id="UP000035331">
    <property type="component" value="Chromosome"/>
</dbReference>
<reference evidence="2" key="1">
    <citation type="submission" date="2014-06" db="EMBL/GenBank/DDBJ databases">
        <title>The complete genome sequence of Methanosarcina barkeri CM1.</title>
        <authorList>
            <consortium name="Pastoral Greenhouse Gas Research Consortium"/>
            <person name="Lambie S.C."/>
            <person name="Leahy S.C."/>
            <person name="Kelly W.J."/>
            <person name="Li D."/>
            <person name="Reilly K."/>
            <person name="Attwood G.T."/>
            <person name="Altermann E."/>
        </authorList>
    </citation>
    <scope>NUCLEOTIDE SEQUENCE [LARGE SCALE GENOMIC DNA]</scope>
    <source>
        <strain evidence="2">CM1</strain>
    </source>
</reference>
<dbReference type="GeneID" id="24886973"/>
<dbReference type="AlphaFoldDB" id="A0A0G3CHQ3"/>
<proteinExistence type="predicted"/>